<accession>A0A6P2DEH8</accession>
<reference evidence="1 2" key="1">
    <citation type="submission" date="2019-05" db="EMBL/GenBank/DDBJ databases">
        <authorList>
            <consortium name="Science for Life Laboratories"/>
        </authorList>
    </citation>
    <scope>NUCLEOTIDE SEQUENCE [LARGE SCALE GENOMIC DNA]</scope>
    <source>
        <strain evidence="1">Soil9</strain>
    </source>
</reference>
<dbReference type="Proteomes" id="UP000464178">
    <property type="component" value="Chromosome"/>
</dbReference>
<protein>
    <submittedName>
        <fullName evidence="1">Uncharacterized protein</fullName>
    </submittedName>
</protein>
<evidence type="ECO:0000313" key="1">
    <source>
        <dbReference type="EMBL" id="VTS00304.1"/>
    </source>
</evidence>
<sequence length="313" mass="34411">MPWVVGIDEAGYGPNLGPLVQAAIALNLPEGDSAGWDTLKPVVRRAHEKADGRLLIDDSKKVYTRGGIEALERGVWAIATPDSHTLHEFLWSSGDVPAWGAELLAESWFDGAATVPLHIDPGAEWDASEPVRAAINNQWCGDYHLVPAPRFNRMVDEYGSKGTILGRGLIELLAALTATVPADGRPLVFACDKQGGRNFYAGLLQEAFPDGWVVAERESAEESRYRIEHLSRDISITFRPRADGDSVAVALASMLCKYLREVCMKQFNRFWATHVPGIAPTAGYPVDAKRFFAQIQPTMAKLGLTTDQVWRKK</sequence>
<dbReference type="SUPFAM" id="SSF53098">
    <property type="entry name" value="Ribonuclease H-like"/>
    <property type="match status" value="1"/>
</dbReference>
<evidence type="ECO:0000313" key="2">
    <source>
        <dbReference type="Proteomes" id="UP000464178"/>
    </source>
</evidence>
<dbReference type="RefSeq" id="WP_162672133.1">
    <property type="nucleotide sequence ID" value="NZ_LR593886.1"/>
</dbReference>
<gene>
    <name evidence="1" type="ORF">SOIL9_82290</name>
</gene>
<keyword evidence="2" id="KW-1185">Reference proteome</keyword>
<name>A0A6P2DEH8_9BACT</name>
<dbReference type="InterPro" id="IPR012337">
    <property type="entry name" value="RNaseH-like_sf"/>
</dbReference>
<dbReference type="GO" id="GO:0003676">
    <property type="term" value="F:nucleic acid binding"/>
    <property type="evidence" value="ECO:0007669"/>
    <property type="project" value="InterPro"/>
</dbReference>
<dbReference type="EMBL" id="LR593886">
    <property type="protein sequence ID" value="VTS00304.1"/>
    <property type="molecule type" value="Genomic_DNA"/>
</dbReference>
<dbReference type="InterPro" id="IPR036397">
    <property type="entry name" value="RNaseH_sf"/>
</dbReference>
<dbReference type="AlphaFoldDB" id="A0A6P2DEH8"/>
<dbReference type="KEGG" id="gms:SOIL9_82290"/>
<organism evidence="1 2">
    <name type="scientific">Gemmata massiliana</name>
    <dbReference type="NCBI Taxonomy" id="1210884"/>
    <lineage>
        <taxon>Bacteria</taxon>
        <taxon>Pseudomonadati</taxon>
        <taxon>Planctomycetota</taxon>
        <taxon>Planctomycetia</taxon>
        <taxon>Gemmatales</taxon>
        <taxon>Gemmataceae</taxon>
        <taxon>Gemmata</taxon>
    </lineage>
</organism>
<dbReference type="Gene3D" id="3.30.420.10">
    <property type="entry name" value="Ribonuclease H-like superfamily/Ribonuclease H"/>
    <property type="match status" value="2"/>
</dbReference>
<proteinExistence type="predicted"/>